<dbReference type="SUPFAM" id="SSF55174">
    <property type="entry name" value="Alpha-L RNA-binding motif"/>
    <property type="match status" value="1"/>
</dbReference>
<dbReference type="GO" id="GO:0005829">
    <property type="term" value="C:cytosol"/>
    <property type="evidence" value="ECO:0007669"/>
    <property type="project" value="TreeGrafter"/>
</dbReference>
<dbReference type="PRINTS" id="PR01040">
    <property type="entry name" value="TRNASYNTHTYR"/>
</dbReference>
<dbReference type="InterPro" id="IPR036986">
    <property type="entry name" value="S4_RNA-bd_sf"/>
</dbReference>
<keyword evidence="4" id="KW-0067">ATP-binding</keyword>
<dbReference type="GO" id="GO:0006437">
    <property type="term" value="P:tyrosyl-tRNA aminoacylation"/>
    <property type="evidence" value="ECO:0007669"/>
    <property type="project" value="InterPro"/>
</dbReference>
<comment type="catalytic activity">
    <reaction evidence="8">
        <text>tRNA(Tyr) + L-tyrosine + ATP = L-tyrosyl-tRNA(Tyr) + AMP + diphosphate + H(+)</text>
        <dbReference type="Rhea" id="RHEA:10220"/>
        <dbReference type="Rhea" id="RHEA-COMP:9706"/>
        <dbReference type="Rhea" id="RHEA-COMP:9707"/>
        <dbReference type="ChEBI" id="CHEBI:15378"/>
        <dbReference type="ChEBI" id="CHEBI:30616"/>
        <dbReference type="ChEBI" id="CHEBI:33019"/>
        <dbReference type="ChEBI" id="CHEBI:58315"/>
        <dbReference type="ChEBI" id="CHEBI:78442"/>
        <dbReference type="ChEBI" id="CHEBI:78536"/>
        <dbReference type="ChEBI" id="CHEBI:456215"/>
        <dbReference type="EC" id="6.1.1.1"/>
    </reaction>
</comment>
<dbReference type="NCBIfam" id="TIGR00234">
    <property type="entry name" value="tyrS"/>
    <property type="match status" value="1"/>
</dbReference>
<dbReference type="GO" id="GO:0005524">
    <property type="term" value="F:ATP binding"/>
    <property type="evidence" value="ECO:0007669"/>
    <property type="project" value="UniProtKB-KW"/>
</dbReference>
<name>A0AA48RAL8_9ZZZZ</name>
<keyword evidence="2 9" id="KW-0436">Ligase</keyword>
<dbReference type="InterPro" id="IPR024088">
    <property type="entry name" value="Tyr-tRNA-ligase_bac-type"/>
</dbReference>
<dbReference type="Gene3D" id="1.10.240.10">
    <property type="entry name" value="Tyrosyl-Transfer RNA Synthetase"/>
    <property type="match status" value="1"/>
</dbReference>
<keyword evidence="6" id="KW-0030">Aminoacyl-tRNA synthetase</keyword>
<dbReference type="Gene3D" id="3.10.290.10">
    <property type="entry name" value="RNA-binding S4 domain"/>
    <property type="match status" value="1"/>
</dbReference>
<dbReference type="EC" id="6.1.1.1" evidence="1"/>
<protein>
    <recommendedName>
        <fullName evidence="1">tyrosine--tRNA ligase</fullName>
        <ecNumber evidence="1">6.1.1.1</ecNumber>
    </recommendedName>
    <alternativeName>
        <fullName evidence="7">Tyrosyl-tRNA synthetase</fullName>
    </alternativeName>
</protein>
<evidence type="ECO:0000256" key="5">
    <source>
        <dbReference type="ARBA" id="ARBA00022917"/>
    </source>
</evidence>
<dbReference type="InterPro" id="IPR024107">
    <property type="entry name" value="Tyr-tRNA-ligase_bac_1"/>
</dbReference>
<dbReference type="Gene3D" id="3.40.50.620">
    <property type="entry name" value="HUPs"/>
    <property type="match status" value="1"/>
</dbReference>
<keyword evidence="3" id="KW-0547">Nucleotide-binding</keyword>
<dbReference type="EMBL" id="OY288114">
    <property type="protein sequence ID" value="CAJ0865572.1"/>
    <property type="molecule type" value="Genomic_DNA"/>
</dbReference>
<dbReference type="PROSITE" id="PS50889">
    <property type="entry name" value="S4"/>
    <property type="match status" value="1"/>
</dbReference>
<dbReference type="AlphaFoldDB" id="A0AA48RAL8"/>
<dbReference type="HAMAP" id="MF_02006">
    <property type="entry name" value="Tyr_tRNA_synth_type1"/>
    <property type="match status" value="1"/>
</dbReference>
<evidence type="ECO:0000256" key="7">
    <source>
        <dbReference type="ARBA" id="ARBA00033323"/>
    </source>
</evidence>
<keyword evidence="5" id="KW-0648">Protein biosynthesis</keyword>
<dbReference type="Pfam" id="PF00579">
    <property type="entry name" value="tRNA-synt_1b"/>
    <property type="match status" value="1"/>
</dbReference>
<accession>A0AA48RAL8</accession>
<evidence type="ECO:0000256" key="1">
    <source>
        <dbReference type="ARBA" id="ARBA00013160"/>
    </source>
</evidence>
<dbReference type="PANTHER" id="PTHR11766:SF0">
    <property type="entry name" value="TYROSINE--TRNA LIGASE, MITOCHONDRIAL"/>
    <property type="match status" value="1"/>
</dbReference>
<evidence type="ECO:0000256" key="2">
    <source>
        <dbReference type="ARBA" id="ARBA00022598"/>
    </source>
</evidence>
<dbReference type="PANTHER" id="PTHR11766">
    <property type="entry name" value="TYROSYL-TRNA SYNTHETASE"/>
    <property type="match status" value="1"/>
</dbReference>
<sequence>MVVSARDGIIHAPRLASRRLSPYHLRPMADDFKPKSDFLRVLMERGFVHQCSDFPGLDEKAAAGGLSAYIGFDCTAPSLHVGSLLPIMMLAWLQRSGGRPLPLMGGGTTRVGDPSGKDESRRLLTVEQIDSNKSSIKRVFERFLTFGDGPTDALMLDNADWLAGLNYIEFLRDVGRHFSVNRMLTMDSVKLRLEREHELSFIEFNYMCLQAYDFVEINRRHGALLQMGGSDQWGNIVTGLDLGRRMGTPQLYALTSPLLTTSSGAKMGKTAAGAVWLNADMLSPYDYWQYWRNTEDADVARFLKLFTFLPIDEVARLSALQGAEINEAKKTLATEATALIHGRDAAEQAAETARATFEEGALALSLPKVAVSALEIDAGLGVLSAFVKAGLVASTGEARRQIKGGGLRLNDVVVTDERGTLSEKDFEKDGVAKLSLGKKKHVLLERE</sequence>
<dbReference type="SUPFAM" id="SSF52374">
    <property type="entry name" value="Nucleotidylyl transferase"/>
    <property type="match status" value="1"/>
</dbReference>
<dbReference type="GO" id="GO:0003723">
    <property type="term" value="F:RNA binding"/>
    <property type="evidence" value="ECO:0007669"/>
    <property type="project" value="InterPro"/>
</dbReference>
<evidence type="ECO:0000256" key="8">
    <source>
        <dbReference type="ARBA" id="ARBA00048248"/>
    </source>
</evidence>
<proteinExistence type="inferred from homology"/>
<dbReference type="InterPro" id="IPR002305">
    <property type="entry name" value="aa-tRNA-synth_Ic"/>
</dbReference>
<evidence type="ECO:0000256" key="6">
    <source>
        <dbReference type="ARBA" id="ARBA00023146"/>
    </source>
</evidence>
<organism evidence="9">
    <name type="scientific">freshwater sediment metagenome</name>
    <dbReference type="NCBI Taxonomy" id="556182"/>
    <lineage>
        <taxon>unclassified sequences</taxon>
        <taxon>metagenomes</taxon>
        <taxon>ecological metagenomes</taxon>
    </lineage>
</organism>
<reference evidence="9" key="1">
    <citation type="submission" date="2023-07" db="EMBL/GenBank/DDBJ databases">
        <authorList>
            <person name="Pelsma A.J. K."/>
        </authorList>
    </citation>
    <scope>NUCLEOTIDE SEQUENCE</scope>
</reference>
<dbReference type="InterPro" id="IPR014729">
    <property type="entry name" value="Rossmann-like_a/b/a_fold"/>
</dbReference>
<dbReference type="GO" id="GO:0004831">
    <property type="term" value="F:tyrosine-tRNA ligase activity"/>
    <property type="evidence" value="ECO:0007669"/>
    <property type="project" value="UniProtKB-EC"/>
</dbReference>
<evidence type="ECO:0000256" key="3">
    <source>
        <dbReference type="ARBA" id="ARBA00022741"/>
    </source>
</evidence>
<gene>
    <name evidence="9" type="primary">YARS/tyrS</name>
    <name evidence="9" type="ORF">AMST5_01779</name>
</gene>
<evidence type="ECO:0000313" key="9">
    <source>
        <dbReference type="EMBL" id="CAJ0865572.1"/>
    </source>
</evidence>
<evidence type="ECO:0000256" key="4">
    <source>
        <dbReference type="ARBA" id="ARBA00022840"/>
    </source>
</evidence>
<dbReference type="CDD" id="cd00805">
    <property type="entry name" value="TyrRS_core"/>
    <property type="match status" value="1"/>
</dbReference>
<dbReference type="FunFam" id="1.10.240.10:FF:000001">
    <property type="entry name" value="Tyrosine--tRNA ligase"/>
    <property type="match status" value="1"/>
</dbReference>
<dbReference type="InterPro" id="IPR002307">
    <property type="entry name" value="Tyr-tRNA-ligase"/>
</dbReference>